<keyword evidence="10" id="KW-0472">Membrane</keyword>
<dbReference type="GO" id="GO:0005524">
    <property type="term" value="F:ATP binding"/>
    <property type="evidence" value="ECO:0007669"/>
    <property type="project" value="UniProtKB-UniRule"/>
</dbReference>
<dbReference type="Gene3D" id="3.30.200.20">
    <property type="entry name" value="Phosphorylase Kinase, domain 1"/>
    <property type="match status" value="1"/>
</dbReference>
<evidence type="ECO:0000256" key="16">
    <source>
        <dbReference type="PIRSR" id="PIRSR000615-3"/>
    </source>
</evidence>
<dbReference type="AlphaFoldDB" id="B3MHT5"/>
<evidence type="ECO:0000256" key="1">
    <source>
        <dbReference type="ARBA" id="ARBA00004479"/>
    </source>
</evidence>
<evidence type="ECO:0000256" key="11">
    <source>
        <dbReference type="ARBA" id="ARBA00023137"/>
    </source>
</evidence>
<keyword evidence="16" id="KW-0460">Magnesium</keyword>
<dbReference type="Pfam" id="PF07714">
    <property type="entry name" value="PK_Tyr_Ser-Thr"/>
    <property type="match status" value="1"/>
</dbReference>
<dbReference type="GO" id="GO:0007552">
    <property type="term" value="P:metamorphosis"/>
    <property type="evidence" value="ECO:0007669"/>
    <property type="project" value="EnsemblMetazoa"/>
</dbReference>
<evidence type="ECO:0000256" key="15">
    <source>
        <dbReference type="PIRSR" id="PIRSR000615-2"/>
    </source>
</evidence>
<keyword evidence="5 19" id="KW-0732">Signal</keyword>
<evidence type="ECO:0000256" key="4">
    <source>
        <dbReference type="ARBA" id="ARBA00022692"/>
    </source>
</evidence>
<dbReference type="InParanoid" id="B3MHT5"/>
<feature type="binding site" evidence="15 17">
    <location>
        <position position="508"/>
    </location>
    <ligand>
        <name>ATP</name>
        <dbReference type="ChEBI" id="CHEBI:30616"/>
    </ligand>
</feature>
<dbReference type="InterPro" id="IPR020635">
    <property type="entry name" value="Tyr_kinase_cat_dom"/>
</dbReference>
<dbReference type="EMBL" id="CH902619">
    <property type="protein sequence ID" value="EDV36922.1"/>
    <property type="molecule type" value="Genomic_DNA"/>
</dbReference>
<dbReference type="STRING" id="7217.B3MHT5"/>
<dbReference type="CDD" id="cd00192">
    <property type="entry name" value="PTKc"/>
    <property type="match status" value="1"/>
</dbReference>
<dbReference type="InterPro" id="IPR000719">
    <property type="entry name" value="Prot_kinase_dom"/>
</dbReference>
<keyword evidence="16" id="KW-0479">Metal-binding</keyword>
<dbReference type="InterPro" id="IPR011009">
    <property type="entry name" value="Kinase-like_dom_sf"/>
</dbReference>
<evidence type="ECO:0000256" key="9">
    <source>
        <dbReference type="ARBA" id="ARBA00022989"/>
    </source>
</evidence>
<proteinExistence type="predicted"/>
<dbReference type="PANTHER" id="PTHR24416">
    <property type="entry name" value="TYROSINE-PROTEIN KINASE RECEPTOR"/>
    <property type="match status" value="1"/>
</dbReference>
<keyword evidence="4" id="KW-0812">Transmembrane</keyword>
<evidence type="ECO:0000256" key="7">
    <source>
        <dbReference type="ARBA" id="ARBA00022777"/>
    </source>
</evidence>
<feature type="binding site" evidence="16">
    <location>
        <position position="749"/>
    </location>
    <ligand>
        <name>Mg(2+)</name>
        <dbReference type="ChEBI" id="CHEBI:18420"/>
    </ligand>
</feature>
<dbReference type="CTD" id="21977"/>
<dbReference type="Gene3D" id="1.10.510.10">
    <property type="entry name" value="Transferase(Phosphotransferase) domain 1"/>
    <property type="match status" value="1"/>
</dbReference>
<dbReference type="SUPFAM" id="SSF56112">
    <property type="entry name" value="Protein kinase-like (PK-like)"/>
    <property type="match status" value="1"/>
</dbReference>
<evidence type="ECO:0000256" key="12">
    <source>
        <dbReference type="ARBA" id="ARBA00023180"/>
    </source>
</evidence>
<keyword evidence="3 21" id="KW-0808">Transferase</keyword>
<dbReference type="InterPro" id="IPR036116">
    <property type="entry name" value="FN3_sf"/>
</dbReference>
<dbReference type="SMART" id="SM00219">
    <property type="entry name" value="TyrKc"/>
    <property type="match status" value="1"/>
</dbReference>
<dbReference type="InterPro" id="IPR017441">
    <property type="entry name" value="Protein_kinase_ATP_BS"/>
</dbReference>
<evidence type="ECO:0000256" key="18">
    <source>
        <dbReference type="SAM" id="MobiDB-lite"/>
    </source>
</evidence>
<feature type="signal peptide" evidence="19">
    <location>
        <begin position="1"/>
        <end position="21"/>
    </location>
</feature>
<dbReference type="GO" id="GO:0046872">
    <property type="term" value="F:metal ion binding"/>
    <property type="evidence" value="ECO:0007669"/>
    <property type="project" value="UniProtKB-KW"/>
</dbReference>
<gene>
    <name evidence="21" type="primary">Dana\GF11696</name>
    <name evidence="21" type="synonym">dana_GLEANR_11733</name>
    <name evidence="21" type="ORF">GF11696</name>
</gene>
<sequence>MVIFYARYAFLFWFFVGTNQGQLMRLSQISEDETLLNVTSCTQNCIEIGEKDFRGCFRDCRYNDTAPAPLRKVQDNFQLQMQCHTESQLVFRIDWVQHSKGNDTAPNVTYIIKLDTANNDFDETILYLSDDNFLELPDLRANCSYNVTALAVHGDGSYSFIAKDLKFATLKRGYQPSKMGAVVLGGFDAQPGDLQHISAEIEWQPSAERNCFFDMVSYSTNSVNMDEPKVENFRDLTKQNRHTLKNLEFGKNYLVGVRTVNIMNRLESEVEWLTIEVPTCLEWYPFNYRLCSPHKPENLSVLQEQYLPNTLALNITWARPTHLPDNYTLLIYDLYVGGSKLNYTVDKNLSHFFIPKIEVKGPSFDVYLIAESEGGTNITHLNLIKEPFESWLSGGNLAKLIIFIIVPIFCIVMLCSLTLCRRNRQDCQALEMESKDGKAVGNQASDFHLSIMDSSGLGLVTLSANESLDIIDELEVEPRSVLLQDVLGEGAFGLVRRGVYKKRQVAVKLLKDEPNEEDVYAFKCEIQMLKAVGKHPNIVGIVGYSTRCSKRMMLLIEYCSLGSLQNFLREEWKFRQEGTAIGIKQNIEENVEKRRFHRPNRSSIHDRIEDINVSMLSTVEEESEADQTKTSSRVETYTLTRITNAANNQGYGLEDIENIGAHPTKSSDTQEEKPNKQRIFENKEYFNTLDSTDANKNLTRVPLKYADLLDIAQQVAVGMEFLAQNKVVHRDLAARNVLISLDRSIKIADFGLSRDVYHENVYRKSGGSGKLPIKWLALESLTHQVYTSQSDVWSFGVLLYEITTLGGMPYPSVSPGDLLQLLRQGHRMKRPDGCTDEMFALMESCWCSVPSHRPTFSGLKERLGAMIGATNEVPQRLQQLQEALDSTKESEDILHSKVETLPCQEEAYLEPLQ</sequence>
<dbReference type="GO" id="GO:0004714">
    <property type="term" value="F:transmembrane receptor protein tyrosine kinase activity"/>
    <property type="evidence" value="ECO:0007669"/>
    <property type="project" value="UniProtKB-EC"/>
</dbReference>
<accession>B3MHT5</accession>
<dbReference type="KEGG" id="dan:6494560"/>
<dbReference type="GO" id="GO:0043235">
    <property type="term" value="C:receptor complex"/>
    <property type="evidence" value="ECO:0007669"/>
    <property type="project" value="TreeGrafter"/>
</dbReference>
<feature type="chain" id="PRO_5002793294" description="receptor protein-tyrosine kinase" evidence="19">
    <location>
        <begin position="22"/>
        <end position="913"/>
    </location>
</feature>
<feature type="region of interest" description="Disordered" evidence="18">
    <location>
        <begin position="658"/>
        <end position="679"/>
    </location>
</feature>
<dbReference type="Proteomes" id="UP000007801">
    <property type="component" value="Unassembled WGS sequence"/>
</dbReference>
<keyword evidence="11" id="KW-0829">Tyrosine-protein kinase</keyword>
<dbReference type="InterPro" id="IPR001245">
    <property type="entry name" value="Ser-Thr/Tyr_kinase_cat_dom"/>
</dbReference>
<dbReference type="EC" id="2.7.10.1" evidence="2"/>
<dbReference type="PROSITE" id="PS00107">
    <property type="entry name" value="PROTEIN_KINASE_ATP"/>
    <property type="match status" value="1"/>
</dbReference>
<dbReference type="InterPro" id="IPR050122">
    <property type="entry name" value="RTK"/>
</dbReference>
<dbReference type="OrthoDB" id="3256376at2759"/>
<dbReference type="InterPro" id="IPR008266">
    <property type="entry name" value="Tyr_kinase_AS"/>
</dbReference>
<reference evidence="21 22" key="1">
    <citation type="journal article" date="2007" name="Nature">
        <title>Evolution of genes and genomes on the Drosophila phylogeny.</title>
        <authorList>
            <consortium name="Drosophila 12 Genomes Consortium"/>
            <person name="Clark A.G."/>
            <person name="Eisen M.B."/>
            <person name="Smith D.R."/>
            <person name="Bergman C.M."/>
            <person name="Oliver B."/>
            <person name="Markow T.A."/>
            <person name="Kaufman T.C."/>
            <person name="Kellis M."/>
            <person name="Gelbart W."/>
            <person name="Iyer V.N."/>
            <person name="Pollard D.A."/>
            <person name="Sackton T.B."/>
            <person name="Larracuente A.M."/>
            <person name="Singh N.D."/>
            <person name="Abad J.P."/>
            <person name="Abt D.N."/>
            <person name="Adryan B."/>
            <person name="Aguade M."/>
            <person name="Akashi H."/>
            <person name="Anderson W.W."/>
            <person name="Aquadro C.F."/>
            <person name="Ardell D.H."/>
            <person name="Arguello R."/>
            <person name="Artieri C.G."/>
            <person name="Barbash D.A."/>
            <person name="Barker D."/>
            <person name="Barsanti P."/>
            <person name="Batterham P."/>
            <person name="Batzoglou S."/>
            <person name="Begun D."/>
            <person name="Bhutkar A."/>
            <person name="Blanco E."/>
            <person name="Bosak S.A."/>
            <person name="Bradley R.K."/>
            <person name="Brand A.D."/>
            <person name="Brent M.R."/>
            <person name="Brooks A.N."/>
            <person name="Brown R.H."/>
            <person name="Butlin R.K."/>
            <person name="Caggese C."/>
            <person name="Calvi B.R."/>
            <person name="Bernardo de Carvalho A."/>
            <person name="Caspi A."/>
            <person name="Castrezana S."/>
            <person name="Celniker S.E."/>
            <person name="Chang J.L."/>
            <person name="Chapple C."/>
            <person name="Chatterji S."/>
            <person name="Chinwalla A."/>
            <person name="Civetta A."/>
            <person name="Clifton S.W."/>
            <person name="Comeron J.M."/>
            <person name="Costello J.C."/>
            <person name="Coyne J.A."/>
            <person name="Daub J."/>
            <person name="David R.G."/>
            <person name="Delcher A.L."/>
            <person name="Delehaunty K."/>
            <person name="Do C.B."/>
            <person name="Ebling H."/>
            <person name="Edwards K."/>
            <person name="Eickbush T."/>
            <person name="Evans J.D."/>
            <person name="Filipski A."/>
            <person name="Findeiss S."/>
            <person name="Freyhult E."/>
            <person name="Fulton L."/>
            <person name="Fulton R."/>
            <person name="Garcia A.C."/>
            <person name="Gardiner A."/>
            <person name="Garfield D.A."/>
            <person name="Garvin B.E."/>
            <person name="Gibson G."/>
            <person name="Gilbert D."/>
            <person name="Gnerre S."/>
            <person name="Godfrey J."/>
            <person name="Good R."/>
            <person name="Gotea V."/>
            <person name="Gravely B."/>
            <person name="Greenberg A.J."/>
            <person name="Griffiths-Jones S."/>
            <person name="Gross S."/>
            <person name="Guigo R."/>
            <person name="Gustafson E.A."/>
            <person name="Haerty W."/>
            <person name="Hahn M.W."/>
            <person name="Halligan D.L."/>
            <person name="Halpern A.L."/>
            <person name="Halter G.M."/>
            <person name="Han M.V."/>
            <person name="Heger A."/>
            <person name="Hillier L."/>
            <person name="Hinrichs A.S."/>
            <person name="Holmes I."/>
            <person name="Hoskins R.A."/>
            <person name="Hubisz M.J."/>
            <person name="Hultmark D."/>
            <person name="Huntley M.A."/>
            <person name="Jaffe D.B."/>
            <person name="Jagadeeshan S."/>
            <person name="Jeck W.R."/>
            <person name="Johnson J."/>
            <person name="Jones C.D."/>
            <person name="Jordan W.C."/>
            <person name="Karpen G.H."/>
            <person name="Kataoka E."/>
            <person name="Keightley P.D."/>
            <person name="Kheradpour P."/>
            <person name="Kirkness E.F."/>
            <person name="Koerich L.B."/>
            <person name="Kristiansen K."/>
            <person name="Kudrna D."/>
            <person name="Kulathinal R.J."/>
            <person name="Kumar S."/>
            <person name="Kwok R."/>
            <person name="Lander E."/>
            <person name="Langley C.H."/>
            <person name="Lapoint R."/>
            <person name="Lazzaro B.P."/>
            <person name="Lee S.J."/>
            <person name="Levesque L."/>
            <person name="Li R."/>
            <person name="Lin C.F."/>
            <person name="Lin M.F."/>
            <person name="Lindblad-Toh K."/>
            <person name="Llopart A."/>
            <person name="Long M."/>
            <person name="Low L."/>
            <person name="Lozovsky E."/>
            <person name="Lu J."/>
            <person name="Luo M."/>
            <person name="Machado C.A."/>
            <person name="Makalowski W."/>
            <person name="Marzo M."/>
            <person name="Matsuda M."/>
            <person name="Matzkin L."/>
            <person name="McAllister B."/>
            <person name="McBride C.S."/>
            <person name="McKernan B."/>
            <person name="McKernan K."/>
            <person name="Mendez-Lago M."/>
            <person name="Minx P."/>
            <person name="Mollenhauer M.U."/>
            <person name="Montooth K."/>
            <person name="Mount S.M."/>
            <person name="Mu X."/>
            <person name="Myers E."/>
            <person name="Negre B."/>
            <person name="Newfeld S."/>
            <person name="Nielsen R."/>
            <person name="Noor M.A."/>
            <person name="O'Grady P."/>
            <person name="Pachter L."/>
            <person name="Papaceit M."/>
            <person name="Parisi M.J."/>
            <person name="Parisi M."/>
            <person name="Parts L."/>
            <person name="Pedersen J.S."/>
            <person name="Pesole G."/>
            <person name="Phillippy A.M."/>
            <person name="Ponting C.P."/>
            <person name="Pop M."/>
            <person name="Porcelli D."/>
            <person name="Powell J.R."/>
            <person name="Prohaska S."/>
            <person name="Pruitt K."/>
            <person name="Puig M."/>
            <person name="Quesneville H."/>
            <person name="Ram K.R."/>
            <person name="Rand D."/>
            <person name="Rasmussen M.D."/>
            <person name="Reed L.K."/>
            <person name="Reenan R."/>
            <person name="Reily A."/>
            <person name="Remington K.A."/>
            <person name="Rieger T.T."/>
            <person name="Ritchie M.G."/>
            <person name="Robin C."/>
            <person name="Rogers Y.H."/>
            <person name="Rohde C."/>
            <person name="Rozas J."/>
            <person name="Rubenfield M.J."/>
            <person name="Ruiz A."/>
            <person name="Russo S."/>
            <person name="Salzberg S.L."/>
            <person name="Sanchez-Gracia A."/>
            <person name="Saranga D.J."/>
            <person name="Sato H."/>
            <person name="Schaeffer S.W."/>
            <person name="Schatz M.C."/>
            <person name="Schlenke T."/>
            <person name="Schwartz R."/>
            <person name="Segarra C."/>
            <person name="Singh R.S."/>
            <person name="Sirot L."/>
            <person name="Sirota M."/>
            <person name="Sisneros N.B."/>
            <person name="Smith C.D."/>
            <person name="Smith T.F."/>
            <person name="Spieth J."/>
            <person name="Stage D.E."/>
            <person name="Stark A."/>
            <person name="Stephan W."/>
            <person name="Strausberg R.L."/>
            <person name="Strempel S."/>
            <person name="Sturgill D."/>
            <person name="Sutton G."/>
            <person name="Sutton G.G."/>
            <person name="Tao W."/>
            <person name="Teichmann S."/>
            <person name="Tobari Y.N."/>
            <person name="Tomimura Y."/>
            <person name="Tsolas J.M."/>
            <person name="Valente V.L."/>
            <person name="Venter E."/>
            <person name="Venter J.C."/>
            <person name="Vicario S."/>
            <person name="Vieira F.G."/>
            <person name="Vilella A.J."/>
            <person name="Villasante A."/>
            <person name="Walenz B."/>
            <person name="Wang J."/>
            <person name="Wasserman M."/>
            <person name="Watts T."/>
            <person name="Wilson D."/>
            <person name="Wilson R.K."/>
            <person name="Wing R.A."/>
            <person name="Wolfner M.F."/>
            <person name="Wong A."/>
            <person name="Wong G.K."/>
            <person name="Wu C.I."/>
            <person name="Wu G."/>
            <person name="Yamamoto D."/>
            <person name="Yang H.P."/>
            <person name="Yang S.P."/>
            <person name="Yorke J.A."/>
            <person name="Yoshida K."/>
            <person name="Zdobnov E."/>
            <person name="Zhang P."/>
            <person name="Zhang Y."/>
            <person name="Zimin A.V."/>
            <person name="Baldwin J."/>
            <person name="Abdouelleil A."/>
            <person name="Abdulkadir J."/>
            <person name="Abebe A."/>
            <person name="Abera B."/>
            <person name="Abreu J."/>
            <person name="Acer S.C."/>
            <person name="Aftuck L."/>
            <person name="Alexander A."/>
            <person name="An P."/>
            <person name="Anderson E."/>
            <person name="Anderson S."/>
            <person name="Arachi H."/>
            <person name="Azer M."/>
            <person name="Bachantsang P."/>
            <person name="Barry A."/>
            <person name="Bayul T."/>
            <person name="Berlin A."/>
            <person name="Bessette D."/>
            <person name="Bloom T."/>
            <person name="Blye J."/>
            <person name="Boguslavskiy L."/>
            <person name="Bonnet C."/>
            <person name="Boukhgalter B."/>
            <person name="Bourzgui I."/>
            <person name="Brown A."/>
            <person name="Cahill P."/>
            <person name="Channer S."/>
            <person name="Cheshatsang Y."/>
            <person name="Chuda L."/>
            <person name="Citroen M."/>
            <person name="Collymore A."/>
            <person name="Cooke P."/>
            <person name="Costello M."/>
            <person name="D'Aco K."/>
            <person name="Daza R."/>
            <person name="De Haan G."/>
            <person name="DeGray S."/>
            <person name="DeMaso C."/>
            <person name="Dhargay N."/>
            <person name="Dooley K."/>
            <person name="Dooley E."/>
            <person name="Doricent M."/>
            <person name="Dorje P."/>
            <person name="Dorjee K."/>
            <person name="Dupes A."/>
            <person name="Elong R."/>
            <person name="Falk J."/>
            <person name="Farina A."/>
            <person name="Faro S."/>
            <person name="Ferguson D."/>
            <person name="Fisher S."/>
            <person name="Foley C.D."/>
            <person name="Franke A."/>
            <person name="Friedrich D."/>
            <person name="Gadbois L."/>
            <person name="Gearin G."/>
            <person name="Gearin C.R."/>
            <person name="Giannoukos G."/>
            <person name="Goode T."/>
            <person name="Graham J."/>
            <person name="Grandbois E."/>
            <person name="Grewal S."/>
            <person name="Gyaltsen K."/>
            <person name="Hafez N."/>
            <person name="Hagos B."/>
            <person name="Hall J."/>
            <person name="Henson C."/>
            <person name="Hollinger A."/>
            <person name="Honan T."/>
            <person name="Huard M.D."/>
            <person name="Hughes L."/>
            <person name="Hurhula B."/>
            <person name="Husby M.E."/>
            <person name="Kamat A."/>
            <person name="Kanga B."/>
            <person name="Kashin S."/>
            <person name="Khazanovich D."/>
            <person name="Kisner P."/>
            <person name="Lance K."/>
            <person name="Lara M."/>
            <person name="Lee W."/>
            <person name="Lennon N."/>
            <person name="Letendre F."/>
            <person name="LeVine R."/>
            <person name="Lipovsky A."/>
            <person name="Liu X."/>
            <person name="Liu J."/>
            <person name="Liu S."/>
            <person name="Lokyitsang T."/>
            <person name="Lokyitsang Y."/>
            <person name="Lubonja R."/>
            <person name="Lui A."/>
            <person name="MacDonald P."/>
            <person name="Magnisalis V."/>
            <person name="Maru K."/>
            <person name="Matthews C."/>
            <person name="McCusker W."/>
            <person name="McDonough S."/>
            <person name="Mehta T."/>
            <person name="Meldrim J."/>
            <person name="Meneus L."/>
            <person name="Mihai O."/>
            <person name="Mihalev A."/>
            <person name="Mihova T."/>
            <person name="Mittelman R."/>
            <person name="Mlenga V."/>
            <person name="Montmayeur A."/>
            <person name="Mulrain L."/>
            <person name="Navidi A."/>
            <person name="Naylor J."/>
            <person name="Negash T."/>
            <person name="Nguyen T."/>
            <person name="Nguyen N."/>
            <person name="Nicol R."/>
            <person name="Norbu C."/>
            <person name="Norbu N."/>
            <person name="Novod N."/>
            <person name="O'Neill B."/>
            <person name="Osman S."/>
            <person name="Markiewicz E."/>
            <person name="Oyono O.L."/>
            <person name="Patti C."/>
            <person name="Phunkhang P."/>
            <person name="Pierre F."/>
            <person name="Priest M."/>
            <person name="Raghuraman S."/>
            <person name="Rege F."/>
            <person name="Reyes R."/>
            <person name="Rise C."/>
            <person name="Rogov P."/>
            <person name="Ross K."/>
            <person name="Ryan E."/>
            <person name="Settipalli S."/>
            <person name="Shea T."/>
            <person name="Sherpa N."/>
            <person name="Shi L."/>
            <person name="Shih D."/>
            <person name="Sparrow T."/>
            <person name="Spaulding J."/>
            <person name="Stalker J."/>
            <person name="Stange-Thomann N."/>
            <person name="Stavropoulos S."/>
            <person name="Stone C."/>
            <person name="Strader C."/>
            <person name="Tesfaye S."/>
            <person name="Thomson T."/>
            <person name="Thoulutsang Y."/>
            <person name="Thoulutsang D."/>
            <person name="Topham K."/>
            <person name="Topping I."/>
            <person name="Tsamla T."/>
            <person name="Vassiliev H."/>
            <person name="Vo A."/>
            <person name="Wangchuk T."/>
            <person name="Wangdi T."/>
            <person name="Weiand M."/>
            <person name="Wilkinson J."/>
            <person name="Wilson A."/>
            <person name="Yadav S."/>
            <person name="Young G."/>
            <person name="Yu Q."/>
            <person name="Zembek L."/>
            <person name="Zhong D."/>
            <person name="Zimmer A."/>
            <person name="Zwirko Z."/>
            <person name="Jaffe D.B."/>
            <person name="Alvarez P."/>
            <person name="Brockman W."/>
            <person name="Butler J."/>
            <person name="Chin C."/>
            <person name="Gnerre S."/>
            <person name="Grabherr M."/>
            <person name="Kleber M."/>
            <person name="Mauceli E."/>
            <person name="MacCallum I."/>
        </authorList>
    </citation>
    <scope>NUCLEOTIDE SEQUENCE [LARGE SCALE GENOMIC DNA]</scope>
    <source>
        <strain evidence="22">Tucson 14024-0371.13</strain>
    </source>
</reference>
<evidence type="ECO:0000256" key="6">
    <source>
        <dbReference type="ARBA" id="ARBA00022741"/>
    </source>
</evidence>
<dbReference type="PhylomeDB" id="B3MHT5"/>
<protein>
    <recommendedName>
        <fullName evidence="2">receptor protein-tyrosine kinase</fullName>
        <ecNumber evidence="2">2.7.10.1</ecNumber>
    </recommendedName>
</protein>
<evidence type="ECO:0000256" key="13">
    <source>
        <dbReference type="ARBA" id="ARBA00051243"/>
    </source>
</evidence>
<keyword evidence="8 15" id="KW-0067">ATP-binding</keyword>
<dbReference type="GO" id="GO:0005886">
    <property type="term" value="C:plasma membrane"/>
    <property type="evidence" value="ECO:0007669"/>
    <property type="project" value="EnsemblMetazoa"/>
</dbReference>
<dbReference type="GO" id="GO:0046579">
    <property type="term" value="P:positive regulation of Ras protein signal transduction"/>
    <property type="evidence" value="ECO:0007669"/>
    <property type="project" value="EnsemblMetazoa"/>
</dbReference>
<dbReference type="GO" id="GO:0007369">
    <property type="term" value="P:gastrulation"/>
    <property type="evidence" value="ECO:0007669"/>
    <property type="project" value="EnsemblMetazoa"/>
</dbReference>
<keyword evidence="22" id="KW-1185">Reference proteome</keyword>
<dbReference type="eggNOG" id="KOG0200">
    <property type="taxonomic scope" value="Eukaryota"/>
</dbReference>
<dbReference type="FunFam" id="1.10.510.10:FF:000190">
    <property type="entry name" value="Proto-oncogene tyrosine-protein kinase receptor Ret"/>
    <property type="match status" value="1"/>
</dbReference>
<dbReference type="OMA" id="AEIEWQP"/>
<evidence type="ECO:0000313" key="22">
    <source>
        <dbReference type="Proteomes" id="UP000007801"/>
    </source>
</evidence>
<evidence type="ECO:0000259" key="20">
    <source>
        <dbReference type="PROSITE" id="PS50011"/>
    </source>
</evidence>
<comment type="subcellular location">
    <subcellularLocation>
        <location evidence="1">Membrane</location>
        <topology evidence="1">Single-pass type I membrane protein</topology>
    </subcellularLocation>
</comment>
<dbReference type="SUPFAM" id="SSF49265">
    <property type="entry name" value="Fibronectin type III"/>
    <property type="match status" value="1"/>
</dbReference>
<evidence type="ECO:0000313" key="21">
    <source>
        <dbReference type="EMBL" id="EDV36922.1"/>
    </source>
</evidence>
<keyword evidence="7" id="KW-0418">Kinase</keyword>
<comment type="catalytic activity">
    <reaction evidence="13">
        <text>L-tyrosyl-[protein] + ATP = O-phospho-L-tyrosyl-[protein] + ADP + H(+)</text>
        <dbReference type="Rhea" id="RHEA:10596"/>
        <dbReference type="Rhea" id="RHEA-COMP:10136"/>
        <dbReference type="Rhea" id="RHEA-COMP:20101"/>
        <dbReference type="ChEBI" id="CHEBI:15378"/>
        <dbReference type="ChEBI" id="CHEBI:30616"/>
        <dbReference type="ChEBI" id="CHEBI:46858"/>
        <dbReference type="ChEBI" id="CHEBI:61978"/>
        <dbReference type="ChEBI" id="CHEBI:456216"/>
        <dbReference type="EC" id="2.7.10.1"/>
    </reaction>
</comment>
<feature type="binding site" evidence="15">
    <location>
        <position position="735"/>
    </location>
    <ligand>
        <name>ATP</name>
        <dbReference type="ChEBI" id="CHEBI:30616"/>
    </ligand>
</feature>
<dbReference type="GO" id="GO:0046957">
    <property type="term" value="P:negative phototaxis"/>
    <property type="evidence" value="ECO:0007669"/>
    <property type="project" value="EnsemblMetazoa"/>
</dbReference>
<dbReference type="GO" id="GO:0007362">
    <property type="term" value="P:terminal region determination"/>
    <property type="evidence" value="ECO:0007669"/>
    <property type="project" value="EnsemblMetazoa"/>
</dbReference>
<dbReference type="PROSITE" id="PS00109">
    <property type="entry name" value="PROTEIN_KINASE_TYR"/>
    <property type="match status" value="1"/>
</dbReference>
<evidence type="ECO:0000256" key="14">
    <source>
        <dbReference type="PIRSR" id="PIRSR000615-1"/>
    </source>
</evidence>
<feature type="active site" description="Proton acceptor" evidence="14">
    <location>
        <position position="731"/>
    </location>
</feature>
<feature type="binding site" evidence="16">
    <location>
        <position position="736"/>
    </location>
    <ligand>
        <name>Mg(2+)</name>
        <dbReference type="ChEBI" id="CHEBI:18420"/>
    </ligand>
</feature>
<evidence type="ECO:0000256" key="19">
    <source>
        <dbReference type="SAM" id="SignalP"/>
    </source>
</evidence>
<evidence type="ECO:0000256" key="2">
    <source>
        <dbReference type="ARBA" id="ARBA00011902"/>
    </source>
</evidence>
<dbReference type="GO" id="GO:0008293">
    <property type="term" value="P:torso signaling pathway"/>
    <property type="evidence" value="ECO:0007669"/>
    <property type="project" value="EnsemblMetazoa"/>
</dbReference>
<dbReference type="FunCoup" id="B3MHT5">
    <property type="interactions" value="92"/>
</dbReference>
<name>B3MHT5_DROAN</name>
<keyword evidence="12" id="KW-0325">Glycoprotein</keyword>
<feature type="compositionally biased region" description="Basic and acidic residues" evidence="18">
    <location>
        <begin position="668"/>
        <end position="679"/>
    </location>
</feature>
<keyword evidence="6 15" id="KW-0547">Nucleotide-binding</keyword>
<dbReference type="GO" id="GO:0043410">
    <property type="term" value="P:positive regulation of MAPK cascade"/>
    <property type="evidence" value="ECO:0007669"/>
    <property type="project" value="EnsemblMetazoa"/>
</dbReference>
<evidence type="ECO:0000256" key="5">
    <source>
        <dbReference type="ARBA" id="ARBA00022729"/>
    </source>
</evidence>
<keyword evidence="9" id="KW-1133">Transmembrane helix</keyword>
<organism evidence="21 22">
    <name type="scientific">Drosophila ananassae</name>
    <name type="common">Fruit fly</name>
    <dbReference type="NCBI Taxonomy" id="7217"/>
    <lineage>
        <taxon>Eukaryota</taxon>
        <taxon>Metazoa</taxon>
        <taxon>Ecdysozoa</taxon>
        <taxon>Arthropoda</taxon>
        <taxon>Hexapoda</taxon>
        <taxon>Insecta</taxon>
        <taxon>Pterygota</taxon>
        <taxon>Neoptera</taxon>
        <taxon>Endopterygota</taxon>
        <taxon>Diptera</taxon>
        <taxon>Brachycera</taxon>
        <taxon>Muscomorpha</taxon>
        <taxon>Ephydroidea</taxon>
        <taxon>Drosophilidae</taxon>
        <taxon>Drosophila</taxon>
        <taxon>Sophophora</taxon>
    </lineage>
</organism>
<dbReference type="GO" id="GO:0040015">
    <property type="term" value="P:negative regulation of multicellular organism growth"/>
    <property type="evidence" value="ECO:0007669"/>
    <property type="project" value="EnsemblMetazoa"/>
</dbReference>
<dbReference type="GO" id="GO:0007278">
    <property type="term" value="P:pole cell fate determination"/>
    <property type="evidence" value="ECO:0007669"/>
    <property type="project" value="EnsemblMetazoa"/>
</dbReference>
<feature type="binding site" evidence="15">
    <location>
        <begin position="488"/>
        <end position="495"/>
    </location>
    <ligand>
        <name>ATP</name>
        <dbReference type="ChEBI" id="CHEBI:30616"/>
    </ligand>
</feature>
<dbReference type="HOGENOM" id="CLU_013938_0_0_1"/>
<dbReference type="GeneID" id="6494560"/>
<dbReference type="PROSITE" id="PS50011">
    <property type="entry name" value="PROTEIN_KINASE_DOM"/>
    <property type="match status" value="1"/>
</dbReference>
<dbReference type="PANTHER" id="PTHR24416:SF620">
    <property type="entry name" value="TYROSINE-PROTEIN KINASE RECEPTOR TORSO"/>
    <property type="match status" value="1"/>
</dbReference>
<evidence type="ECO:0000256" key="17">
    <source>
        <dbReference type="PROSITE-ProRule" id="PRU10141"/>
    </source>
</evidence>
<feature type="domain" description="Protein kinase" evidence="20">
    <location>
        <begin position="481"/>
        <end position="867"/>
    </location>
</feature>
<evidence type="ECO:0000256" key="3">
    <source>
        <dbReference type="ARBA" id="ARBA00022679"/>
    </source>
</evidence>
<evidence type="ECO:0000256" key="8">
    <source>
        <dbReference type="ARBA" id="ARBA00022840"/>
    </source>
</evidence>
<evidence type="ECO:0000256" key="10">
    <source>
        <dbReference type="ARBA" id="ARBA00023136"/>
    </source>
</evidence>
<dbReference type="GO" id="GO:0008354">
    <property type="term" value="P:germ cell migration"/>
    <property type="evidence" value="ECO:0007669"/>
    <property type="project" value="EnsemblMetazoa"/>
</dbReference>
<dbReference type="GO" id="GO:0035331">
    <property type="term" value="P:negative regulation of hippo signaling"/>
    <property type="evidence" value="ECO:0007669"/>
    <property type="project" value="EnsemblMetazoa"/>
</dbReference>